<comment type="caution">
    <text evidence="2">The sequence shown here is derived from an EMBL/GenBank/DDBJ whole genome shotgun (WGS) entry which is preliminary data.</text>
</comment>
<evidence type="ECO:0000313" key="2">
    <source>
        <dbReference type="EMBL" id="KAA1138111.1"/>
    </source>
</evidence>
<feature type="transmembrane region" description="Helical" evidence="1">
    <location>
        <begin position="66"/>
        <end position="90"/>
    </location>
</feature>
<organism evidence="2 3">
    <name type="scientific">Puccinia graminis f. sp. tritici</name>
    <dbReference type="NCBI Taxonomy" id="56615"/>
    <lineage>
        <taxon>Eukaryota</taxon>
        <taxon>Fungi</taxon>
        <taxon>Dikarya</taxon>
        <taxon>Basidiomycota</taxon>
        <taxon>Pucciniomycotina</taxon>
        <taxon>Pucciniomycetes</taxon>
        <taxon>Pucciniales</taxon>
        <taxon>Pucciniaceae</taxon>
        <taxon>Puccinia</taxon>
    </lineage>
</organism>
<proteinExistence type="predicted"/>
<name>A0A5B0SJG7_PUCGR</name>
<reference evidence="2 3" key="1">
    <citation type="submission" date="2019-05" db="EMBL/GenBank/DDBJ databases">
        <title>Emergence of the Ug99 lineage of the wheat stem rust pathogen through somatic hybridization.</title>
        <authorList>
            <person name="Li F."/>
            <person name="Upadhyaya N.M."/>
            <person name="Sperschneider J."/>
            <person name="Matny O."/>
            <person name="Nguyen-Phuc H."/>
            <person name="Mago R."/>
            <person name="Raley C."/>
            <person name="Miller M.E."/>
            <person name="Silverstein K.A.T."/>
            <person name="Henningsen E."/>
            <person name="Hirsch C.D."/>
            <person name="Visser B."/>
            <person name="Pretorius Z.A."/>
            <person name="Steffenson B.J."/>
            <person name="Schwessinger B."/>
            <person name="Dodds P.N."/>
            <person name="Figueroa M."/>
        </authorList>
    </citation>
    <scope>NUCLEOTIDE SEQUENCE [LARGE SCALE GENOMIC DNA]</scope>
    <source>
        <strain evidence="2 3">Ug99</strain>
    </source>
</reference>
<keyword evidence="1" id="KW-0812">Transmembrane</keyword>
<evidence type="ECO:0000313" key="3">
    <source>
        <dbReference type="Proteomes" id="UP000325313"/>
    </source>
</evidence>
<protein>
    <submittedName>
        <fullName evidence="2">Uncharacterized protein</fullName>
    </submittedName>
</protein>
<keyword evidence="1" id="KW-0472">Membrane</keyword>
<dbReference type="Proteomes" id="UP000325313">
    <property type="component" value="Unassembled WGS sequence"/>
</dbReference>
<keyword evidence="1" id="KW-1133">Transmembrane helix</keyword>
<evidence type="ECO:0000256" key="1">
    <source>
        <dbReference type="SAM" id="Phobius"/>
    </source>
</evidence>
<dbReference type="AlphaFoldDB" id="A0A5B0SJG7"/>
<sequence>MFPPPEVCPTVAAIVSSGILSSRDLLHSLTVGFYQGHFHSCFPKRPDTSRFVHDNKSFQAHKREEFYSAMVSLSFLLRPMIILCFSFLFGRIIADSGLIRTTYNGAVEETYVCSGEKRVATLLLSGPDKNRMFSWKGKRVTALSGNCDCAPERDGVRLLVCQEEPDFDLHKGTDPDTPPTCCK</sequence>
<accession>A0A5B0SJG7</accession>
<dbReference type="EMBL" id="VDEP01000004">
    <property type="protein sequence ID" value="KAA1138111.1"/>
    <property type="molecule type" value="Genomic_DNA"/>
</dbReference>
<gene>
    <name evidence="2" type="ORF">PGTUg99_031348</name>
</gene>